<reference evidence="10" key="1">
    <citation type="submission" date="2022-01" db="EMBL/GenBank/DDBJ databases">
        <authorList>
            <person name="King R."/>
        </authorList>
    </citation>
    <scope>NUCLEOTIDE SEQUENCE</scope>
</reference>
<keyword evidence="8 9" id="KW-0472">Membrane</keyword>
<name>A0A9N9MM81_9CUCU</name>
<dbReference type="Pfam" id="PF21203">
    <property type="entry name" value="ECM10"/>
    <property type="match status" value="1"/>
</dbReference>
<keyword evidence="4 9" id="KW-0812">Transmembrane</keyword>
<evidence type="ECO:0000256" key="2">
    <source>
        <dbReference type="ARBA" id="ARBA00007695"/>
    </source>
</evidence>
<evidence type="ECO:0000256" key="9">
    <source>
        <dbReference type="SAM" id="Phobius"/>
    </source>
</evidence>
<evidence type="ECO:0000313" key="11">
    <source>
        <dbReference type="Proteomes" id="UP001152799"/>
    </source>
</evidence>
<accession>A0A9N9MM81</accession>
<comment type="subcellular location">
    <subcellularLocation>
        <location evidence="1">Endoplasmic reticulum membrane</location>
        <topology evidence="1">Single-pass type I membrane protein</topology>
    </subcellularLocation>
</comment>
<proteinExistence type="inferred from homology"/>
<keyword evidence="11" id="KW-1185">Reference proteome</keyword>
<gene>
    <name evidence="10" type="ORF">CEUTPL_LOCUS5255</name>
</gene>
<evidence type="ECO:0000256" key="8">
    <source>
        <dbReference type="ARBA" id="ARBA00023136"/>
    </source>
</evidence>
<dbReference type="CDD" id="cd22209">
    <property type="entry name" value="EMC10"/>
    <property type="match status" value="1"/>
</dbReference>
<keyword evidence="5" id="KW-0732">Signal</keyword>
<comment type="similarity">
    <text evidence="2">Belongs to the EMC10 family.</text>
</comment>
<evidence type="ECO:0000256" key="3">
    <source>
        <dbReference type="ARBA" id="ARBA00020105"/>
    </source>
</evidence>
<organism evidence="10 11">
    <name type="scientific">Ceutorhynchus assimilis</name>
    <name type="common">cabbage seed weevil</name>
    <dbReference type="NCBI Taxonomy" id="467358"/>
    <lineage>
        <taxon>Eukaryota</taxon>
        <taxon>Metazoa</taxon>
        <taxon>Ecdysozoa</taxon>
        <taxon>Arthropoda</taxon>
        <taxon>Hexapoda</taxon>
        <taxon>Insecta</taxon>
        <taxon>Pterygota</taxon>
        <taxon>Neoptera</taxon>
        <taxon>Endopterygota</taxon>
        <taxon>Coleoptera</taxon>
        <taxon>Polyphaga</taxon>
        <taxon>Cucujiformia</taxon>
        <taxon>Curculionidae</taxon>
        <taxon>Ceutorhynchinae</taxon>
        <taxon>Ceutorhynchus</taxon>
    </lineage>
</organism>
<dbReference type="Proteomes" id="UP001152799">
    <property type="component" value="Chromosome 2"/>
</dbReference>
<feature type="transmembrane region" description="Helical" evidence="9">
    <location>
        <begin position="161"/>
        <end position="179"/>
    </location>
</feature>
<evidence type="ECO:0000256" key="4">
    <source>
        <dbReference type="ARBA" id="ARBA00022692"/>
    </source>
</evidence>
<dbReference type="PANTHER" id="PTHR21397">
    <property type="entry name" value="CHROMATIN COMPLEXES SUBUNIT BAP18-RELATED"/>
    <property type="match status" value="1"/>
</dbReference>
<keyword evidence="6" id="KW-0256">Endoplasmic reticulum</keyword>
<evidence type="ECO:0000313" key="10">
    <source>
        <dbReference type="EMBL" id="CAG9764621.1"/>
    </source>
</evidence>
<evidence type="ECO:0000256" key="1">
    <source>
        <dbReference type="ARBA" id="ARBA00004115"/>
    </source>
</evidence>
<dbReference type="EMBL" id="OU892278">
    <property type="protein sequence ID" value="CAG9764621.1"/>
    <property type="molecule type" value="Genomic_DNA"/>
</dbReference>
<dbReference type="AlphaFoldDB" id="A0A9N9MM81"/>
<keyword evidence="7 9" id="KW-1133">Transmembrane helix</keyword>
<evidence type="ECO:0000256" key="6">
    <source>
        <dbReference type="ARBA" id="ARBA00022824"/>
    </source>
</evidence>
<dbReference type="GO" id="GO:0072546">
    <property type="term" value="C:EMC complex"/>
    <property type="evidence" value="ECO:0007669"/>
    <property type="project" value="TreeGrafter"/>
</dbReference>
<evidence type="ECO:0000256" key="5">
    <source>
        <dbReference type="ARBA" id="ARBA00022729"/>
    </source>
</evidence>
<dbReference type="PANTHER" id="PTHR21397:SF4">
    <property type="entry name" value="ER MEMBRANE PROTEIN COMPLEX SUBUNIT 10"/>
    <property type="match status" value="1"/>
</dbReference>
<sequence>MSHRPGWRYEKYCPTWCYKAAQEVWRVHELQNFRVDKLAADNDFYRIRATVVANDGSERTFISAMKACMLAESELDDKLSISLDYMGRVIGVTTVIASKASCEGSLVPISKLKEFTTSVYVRHTETGAIPDTASFIQKIEREREAQEKGEGKDNRSFLSKYWIYIVPVVIVMVITSASNPDGQQGGAAS</sequence>
<protein>
    <recommendedName>
        <fullName evidence="3">ER membrane protein complex subunit 10</fullName>
    </recommendedName>
</protein>
<dbReference type="OrthoDB" id="1894652at2759"/>
<evidence type="ECO:0000256" key="7">
    <source>
        <dbReference type="ARBA" id="ARBA00022989"/>
    </source>
</evidence>